<dbReference type="InterPro" id="IPR013424">
    <property type="entry name" value="Ice-binding_C"/>
</dbReference>
<dbReference type="NCBIfam" id="TIGR02595">
    <property type="entry name" value="PEP_CTERM"/>
    <property type="match status" value="1"/>
</dbReference>
<comment type="caution">
    <text evidence="3">The sequence shown here is derived from an EMBL/GenBank/DDBJ whole genome shotgun (WGS) entry which is preliminary data.</text>
</comment>
<dbReference type="EMBL" id="RSED01000019">
    <property type="protein sequence ID" value="RRS02692.1"/>
    <property type="molecule type" value="Genomic_DNA"/>
</dbReference>
<sequence>MKFSVRQLAAAALMAVGSISAIAAPVGNLGLNPSYAEITGYGTQFGTVTFSYAFTLDSATDLSNLFGSLKATDESSILVTLSGPTSYSATITPTLTTPQSFSFNNLADGAYTLSFVATPTVATFAAYGGFATTVAAVPEPESLALMLAGLGVVGTIARRRSRA</sequence>
<dbReference type="NCBIfam" id="NF038126">
    <property type="entry name" value="PEP_CTERM_FxDxF"/>
    <property type="match status" value="1"/>
</dbReference>
<dbReference type="RefSeq" id="WP_125244886.1">
    <property type="nucleotide sequence ID" value="NZ_RSED01000019.1"/>
</dbReference>
<reference evidence="3 4" key="1">
    <citation type="submission" date="2018-12" db="EMBL/GenBank/DDBJ databases">
        <title>The whole draft genome of Aquabacterium sp. SJQ9.</title>
        <authorList>
            <person name="Sun L."/>
            <person name="Gao X."/>
            <person name="Chen W."/>
            <person name="Huang K."/>
        </authorList>
    </citation>
    <scope>NUCLEOTIDE SEQUENCE [LARGE SCALE GENOMIC DNA]</scope>
    <source>
        <strain evidence="3 4">SJQ9</strain>
    </source>
</reference>
<evidence type="ECO:0000256" key="1">
    <source>
        <dbReference type="SAM" id="SignalP"/>
    </source>
</evidence>
<dbReference type="Proteomes" id="UP000269265">
    <property type="component" value="Unassembled WGS sequence"/>
</dbReference>
<evidence type="ECO:0000259" key="2">
    <source>
        <dbReference type="Pfam" id="PF07589"/>
    </source>
</evidence>
<keyword evidence="4" id="KW-1185">Reference proteome</keyword>
<dbReference type="AlphaFoldDB" id="A0A426V743"/>
<gene>
    <name evidence="3" type="ORF">EIP75_19085</name>
</gene>
<dbReference type="Pfam" id="PF07589">
    <property type="entry name" value="PEP-CTERM"/>
    <property type="match status" value="1"/>
</dbReference>
<evidence type="ECO:0000313" key="4">
    <source>
        <dbReference type="Proteomes" id="UP000269265"/>
    </source>
</evidence>
<evidence type="ECO:0000313" key="3">
    <source>
        <dbReference type="EMBL" id="RRS02692.1"/>
    </source>
</evidence>
<name>A0A426V743_9BURK</name>
<proteinExistence type="predicted"/>
<keyword evidence="1" id="KW-0732">Signal</keyword>
<organism evidence="3 4">
    <name type="scientific">Aquabacterium soli</name>
    <dbReference type="NCBI Taxonomy" id="2493092"/>
    <lineage>
        <taxon>Bacteria</taxon>
        <taxon>Pseudomonadati</taxon>
        <taxon>Pseudomonadota</taxon>
        <taxon>Betaproteobacteria</taxon>
        <taxon>Burkholderiales</taxon>
        <taxon>Aquabacterium</taxon>
    </lineage>
</organism>
<protein>
    <submittedName>
        <fullName evidence="3">PEP-CTERM sorting domain-containing protein</fullName>
    </submittedName>
</protein>
<feature type="domain" description="Ice-binding protein C-terminal" evidence="2">
    <location>
        <begin position="136"/>
        <end position="160"/>
    </location>
</feature>
<feature type="chain" id="PRO_5019226113" evidence="1">
    <location>
        <begin position="24"/>
        <end position="163"/>
    </location>
</feature>
<feature type="signal peptide" evidence="1">
    <location>
        <begin position="1"/>
        <end position="23"/>
    </location>
</feature>
<accession>A0A426V743</accession>